<reference evidence="3" key="1">
    <citation type="submission" date="2017-04" db="EMBL/GenBank/DDBJ databases">
        <authorList>
            <person name="Abreu V.A."/>
            <person name="Popin R.V."/>
            <person name="Rigonato J."/>
            <person name="Andreote A.P."/>
            <person name="Schaker P.C."/>
            <person name="Hoff-Risseti C."/>
            <person name="Alvarenga D.O."/>
            <person name="Varani A.M."/>
            <person name="Fiore M.F."/>
        </authorList>
    </citation>
    <scope>NUCLEOTIDE SEQUENCE [LARGE SCALE GENOMIC DNA]</scope>
    <source>
        <strain evidence="3">CENA303</strain>
    </source>
</reference>
<protein>
    <recommendedName>
        <fullName evidence="1">DUF4145 domain-containing protein</fullName>
    </recommendedName>
</protein>
<accession>A0A1X4GA66</accession>
<dbReference type="EMBL" id="NBYN01000015">
    <property type="protein sequence ID" value="OSO94081.1"/>
    <property type="molecule type" value="Genomic_DNA"/>
</dbReference>
<sequence length="190" mass="22289">MEVQDEHPIFNSWGGTVTTYNEFTFLKCPQCFQPFLTCTEYCNGSESYNDFEYAQVKTLYPISNTSSVYRVPTYIRKSFQEAFLCLNAKAFSACIAMCIKTIESICEEHKIEGNSLKEKLEIMRQQEIINHHLYNWASNLKLQDLSCDVDINFNQNDAQQIVELTDLVIEYIFRYRKNFELFKKTKLGDK</sequence>
<proteinExistence type="predicted"/>
<dbReference type="RefSeq" id="WP_009343516.1">
    <property type="nucleotide sequence ID" value="NZ_NBYN01000015.1"/>
</dbReference>
<name>A0A1X4GA66_9CYAN</name>
<dbReference type="AlphaFoldDB" id="A0A1X4GA66"/>
<dbReference type="Pfam" id="PF13643">
    <property type="entry name" value="DUF4145"/>
    <property type="match status" value="1"/>
</dbReference>
<evidence type="ECO:0000259" key="1">
    <source>
        <dbReference type="Pfam" id="PF13643"/>
    </source>
</evidence>
<evidence type="ECO:0000313" key="2">
    <source>
        <dbReference type="EMBL" id="OSO94081.1"/>
    </source>
</evidence>
<evidence type="ECO:0000313" key="3">
    <source>
        <dbReference type="Proteomes" id="UP000192997"/>
    </source>
</evidence>
<dbReference type="InterPro" id="IPR025285">
    <property type="entry name" value="DUF4145"/>
</dbReference>
<organism evidence="2 3">
    <name type="scientific">Cylindrospermopsis raciborskii CENA303</name>
    <dbReference type="NCBI Taxonomy" id="1170769"/>
    <lineage>
        <taxon>Bacteria</taxon>
        <taxon>Bacillati</taxon>
        <taxon>Cyanobacteriota</taxon>
        <taxon>Cyanophyceae</taxon>
        <taxon>Nostocales</taxon>
        <taxon>Aphanizomenonaceae</taxon>
        <taxon>Cylindrospermopsis</taxon>
    </lineage>
</organism>
<dbReference type="Proteomes" id="UP000192997">
    <property type="component" value="Unassembled WGS sequence"/>
</dbReference>
<gene>
    <name evidence="2" type="ORF">B7O87_04505</name>
</gene>
<feature type="domain" description="DUF4145" evidence="1">
    <location>
        <begin position="80"/>
        <end position="141"/>
    </location>
</feature>
<comment type="caution">
    <text evidence="2">The sequence shown here is derived from an EMBL/GenBank/DDBJ whole genome shotgun (WGS) entry which is preliminary data.</text>
</comment>